<gene>
    <name evidence="2" type="ORF">LSALG_LOCUS25264</name>
</gene>
<evidence type="ECO:0000313" key="2">
    <source>
        <dbReference type="EMBL" id="CAI9285809.1"/>
    </source>
</evidence>
<feature type="compositionally biased region" description="Basic and acidic residues" evidence="1">
    <location>
        <begin position="10"/>
        <end position="32"/>
    </location>
</feature>
<proteinExistence type="predicted"/>
<dbReference type="EMBL" id="OX465081">
    <property type="protein sequence ID" value="CAI9285809.1"/>
    <property type="molecule type" value="Genomic_DNA"/>
</dbReference>
<evidence type="ECO:0000256" key="1">
    <source>
        <dbReference type="SAM" id="MobiDB-lite"/>
    </source>
</evidence>
<keyword evidence="3" id="KW-1185">Reference proteome</keyword>
<sequence>MTKLVKRRGYKEERTDKDKEESTVDKGEDFAHETNSPPMNSPQRNSPPRMNKHIHFSTTSSSSSTADDSILLELTTYIVETTKPMIQEVNFPKSASPPHQVDIVASVSTPITTATFHQGD</sequence>
<organism evidence="2 3">
    <name type="scientific">Lactuca saligna</name>
    <name type="common">Willowleaf lettuce</name>
    <dbReference type="NCBI Taxonomy" id="75948"/>
    <lineage>
        <taxon>Eukaryota</taxon>
        <taxon>Viridiplantae</taxon>
        <taxon>Streptophyta</taxon>
        <taxon>Embryophyta</taxon>
        <taxon>Tracheophyta</taxon>
        <taxon>Spermatophyta</taxon>
        <taxon>Magnoliopsida</taxon>
        <taxon>eudicotyledons</taxon>
        <taxon>Gunneridae</taxon>
        <taxon>Pentapetalae</taxon>
        <taxon>asterids</taxon>
        <taxon>campanulids</taxon>
        <taxon>Asterales</taxon>
        <taxon>Asteraceae</taxon>
        <taxon>Cichorioideae</taxon>
        <taxon>Cichorieae</taxon>
        <taxon>Lactucinae</taxon>
        <taxon>Lactuca</taxon>
    </lineage>
</organism>
<name>A0AA35Z4K9_LACSI</name>
<feature type="region of interest" description="Disordered" evidence="1">
    <location>
        <begin position="1"/>
        <end position="67"/>
    </location>
</feature>
<dbReference type="Proteomes" id="UP001177003">
    <property type="component" value="Chromosome 5"/>
</dbReference>
<dbReference type="AlphaFoldDB" id="A0AA35Z4K9"/>
<evidence type="ECO:0000313" key="3">
    <source>
        <dbReference type="Proteomes" id="UP001177003"/>
    </source>
</evidence>
<accession>A0AA35Z4K9</accession>
<feature type="compositionally biased region" description="Polar residues" evidence="1">
    <location>
        <begin position="33"/>
        <end position="48"/>
    </location>
</feature>
<protein>
    <submittedName>
        <fullName evidence="2">Uncharacterized protein</fullName>
    </submittedName>
</protein>
<reference evidence="2" key="1">
    <citation type="submission" date="2023-04" db="EMBL/GenBank/DDBJ databases">
        <authorList>
            <person name="Vijverberg K."/>
            <person name="Xiong W."/>
            <person name="Schranz E."/>
        </authorList>
    </citation>
    <scope>NUCLEOTIDE SEQUENCE</scope>
</reference>